<dbReference type="InterPro" id="IPR036273">
    <property type="entry name" value="CRAL/TRIO_N_dom_sf"/>
</dbReference>
<dbReference type="Gene3D" id="3.40.525.10">
    <property type="entry name" value="CRAL-TRIO lipid binding domain"/>
    <property type="match status" value="1"/>
</dbReference>
<evidence type="ECO:0000313" key="1">
    <source>
        <dbReference type="EnsemblMetazoa" id="PPAI000893-PA"/>
    </source>
</evidence>
<dbReference type="CDD" id="cd00170">
    <property type="entry name" value="SEC14"/>
    <property type="match status" value="1"/>
</dbReference>
<dbReference type="EnsemblMetazoa" id="PPAI000893-RA">
    <property type="protein sequence ID" value="PPAI000893-PA"/>
    <property type="gene ID" value="PPAI000893"/>
</dbReference>
<dbReference type="InterPro" id="IPR036865">
    <property type="entry name" value="CRAL-TRIO_dom_sf"/>
</dbReference>
<accession>A0A1B0D0M1</accession>
<dbReference type="PANTHER" id="PTHR10174:SF120">
    <property type="entry name" value="CELLULAR RETINALDEHYDE BINDING PROTEIN"/>
    <property type="match status" value="1"/>
</dbReference>
<dbReference type="EMBL" id="AJVK01009964">
    <property type="status" value="NOT_ANNOTATED_CDS"/>
    <property type="molecule type" value="Genomic_DNA"/>
</dbReference>
<reference evidence="1" key="1">
    <citation type="submission" date="2022-08" db="UniProtKB">
        <authorList>
            <consortium name="EnsemblMetazoa"/>
        </authorList>
    </citation>
    <scope>IDENTIFICATION</scope>
    <source>
        <strain evidence="1">Israel</strain>
    </source>
</reference>
<dbReference type="VEuPathDB" id="VectorBase:PPAPM1_000929"/>
<dbReference type="PANTHER" id="PTHR10174">
    <property type="entry name" value="ALPHA-TOCOPHEROL TRANSFER PROTEIN-RELATED"/>
    <property type="match status" value="1"/>
</dbReference>
<dbReference type="GO" id="GO:0016020">
    <property type="term" value="C:membrane"/>
    <property type="evidence" value="ECO:0007669"/>
    <property type="project" value="TreeGrafter"/>
</dbReference>
<dbReference type="Proteomes" id="UP000092462">
    <property type="component" value="Unassembled WGS sequence"/>
</dbReference>
<keyword evidence="2" id="KW-1185">Reference proteome</keyword>
<dbReference type="InterPro" id="IPR001251">
    <property type="entry name" value="CRAL-TRIO_dom"/>
</dbReference>
<dbReference type="PROSITE" id="PS50191">
    <property type="entry name" value="CRAL_TRIO"/>
    <property type="match status" value="1"/>
</dbReference>
<dbReference type="VEuPathDB" id="VectorBase:PPAI000893"/>
<name>A0A1B0D0M1_PHLPP</name>
<protein>
    <submittedName>
        <fullName evidence="1">Uncharacterized protein</fullName>
    </submittedName>
</protein>
<dbReference type="SMART" id="SM00516">
    <property type="entry name" value="SEC14"/>
    <property type="match status" value="1"/>
</dbReference>
<dbReference type="GO" id="GO:1902936">
    <property type="term" value="F:phosphatidylinositol bisphosphate binding"/>
    <property type="evidence" value="ECO:0007669"/>
    <property type="project" value="TreeGrafter"/>
</dbReference>
<dbReference type="Gene3D" id="1.10.8.20">
    <property type="entry name" value="N-terminal domain of phosphatidylinositol transfer protein sec14p"/>
    <property type="match status" value="1"/>
</dbReference>
<dbReference type="SMART" id="SM01100">
    <property type="entry name" value="CRAL_TRIO_N"/>
    <property type="match status" value="1"/>
</dbReference>
<dbReference type="SUPFAM" id="SSF52087">
    <property type="entry name" value="CRAL/TRIO domain"/>
    <property type="match status" value="1"/>
</dbReference>
<organism evidence="1 2">
    <name type="scientific">Phlebotomus papatasi</name>
    <name type="common">Sandfly</name>
    <dbReference type="NCBI Taxonomy" id="29031"/>
    <lineage>
        <taxon>Eukaryota</taxon>
        <taxon>Metazoa</taxon>
        <taxon>Ecdysozoa</taxon>
        <taxon>Arthropoda</taxon>
        <taxon>Hexapoda</taxon>
        <taxon>Insecta</taxon>
        <taxon>Pterygota</taxon>
        <taxon>Neoptera</taxon>
        <taxon>Endopterygota</taxon>
        <taxon>Diptera</taxon>
        <taxon>Nematocera</taxon>
        <taxon>Psychodoidea</taxon>
        <taxon>Psychodidae</taxon>
        <taxon>Phlebotomus</taxon>
        <taxon>Phlebotomus</taxon>
    </lineage>
</organism>
<dbReference type="EMBL" id="AJVK01009965">
    <property type="status" value="NOT_ANNOTATED_CDS"/>
    <property type="molecule type" value="Genomic_DNA"/>
</dbReference>
<dbReference type="AlphaFoldDB" id="A0A1B0D0M1"/>
<sequence>MATTRVILSYPWNGGGKGLNKTSTEEDLGISEKVLKIARKELREDSCAREQCLQQIRDWLKKNPDVNNVRMDDKFLLRFLRAKKFSIPMAEQTLLKYLNFRRTFAHMTTKLDFLSPTVNELISGGYIFASPIRDKNGRRVVIAFAKNFDPSRHCSADMARAHFITYETLLEDPENQILGFTHIGDMSGVSAAHITCWNVTEFARIMKWGEQSVPMRHKEIHIVNVHTTVKYVVDFAKSLIHVNVENLIKKVDKECLPLEMGGSMPMAEMIELWKAEMAAKRDVILSLDEMALLSDRGIISSRDKNNNSNSLTQMDSIAGSFRKLEVD</sequence>
<dbReference type="PRINTS" id="PR00180">
    <property type="entry name" value="CRETINALDHBP"/>
</dbReference>
<dbReference type="SUPFAM" id="SSF46938">
    <property type="entry name" value="CRAL/TRIO N-terminal domain"/>
    <property type="match status" value="1"/>
</dbReference>
<dbReference type="Pfam" id="PF00650">
    <property type="entry name" value="CRAL_TRIO"/>
    <property type="match status" value="1"/>
</dbReference>
<dbReference type="InterPro" id="IPR011074">
    <property type="entry name" value="CRAL/TRIO_N_dom"/>
</dbReference>
<proteinExistence type="predicted"/>
<evidence type="ECO:0000313" key="2">
    <source>
        <dbReference type="Proteomes" id="UP000092462"/>
    </source>
</evidence>